<keyword evidence="5 8" id="KW-0808">Transferase</keyword>
<dbReference type="InterPro" id="IPR036097">
    <property type="entry name" value="HisK_dim/P_sf"/>
</dbReference>
<dbReference type="PROSITE" id="PS50109">
    <property type="entry name" value="HIS_KIN"/>
    <property type="match status" value="1"/>
</dbReference>
<organism evidence="8 9">
    <name type="scientific">Actinoplanes aureus</name>
    <dbReference type="NCBI Taxonomy" id="2792083"/>
    <lineage>
        <taxon>Bacteria</taxon>
        <taxon>Bacillati</taxon>
        <taxon>Actinomycetota</taxon>
        <taxon>Actinomycetes</taxon>
        <taxon>Micromonosporales</taxon>
        <taxon>Micromonosporaceae</taxon>
        <taxon>Actinoplanes</taxon>
    </lineage>
</organism>
<sequence>MSAGRKTGVDATRPVDGIVEETRLEALRSYRVLDQPRASVLDDLTRLAATMFGTPMAAVSLVDRNRQWFAGSVGLADEQTPLDVSFCAHVVSGRAPLVVPDATRDKRFAGFRTVVGSPNIRYYAGAPIVDEQGHTLGAMCVIDDKPRDTDDRQVADLITFAGQAAGHLTALRNRLWMADLGDELARTVQREDEMVANITHELRTPVTTIQGYLELLGDHEELQPYRRLIEPIHRNGRRLVAMVDHILAGTRSPEAPLPPPVGTVDLATVVAAAVTTCRPLITSRPGTVTVEADQVLPVRADLARLAHAVEQVLRNALLFTPADRPITVRMTGVPYPVVEIIDAGVGIPDDELPHVFDRFYRGRYARGQAVPGVGLGLTIAHSVVAAHRGTLIVTSSPDGTTARITLPGAD</sequence>
<evidence type="ECO:0000256" key="4">
    <source>
        <dbReference type="ARBA" id="ARBA00022553"/>
    </source>
</evidence>
<evidence type="ECO:0000313" key="8">
    <source>
        <dbReference type="EMBL" id="MBG0567143.1"/>
    </source>
</evidence>
<dbReference type="SMART" id="SM00065">
    <property type="entry name" value="GAF"/>
    <property type="match status" value="1"/>
</dbReference>
<dbReference type="SMART" id="SM00387">
    <property type="entry name" value="HATPase_c"/>
    <property type="match status" value="1"/>
</dbReference>
<keyword evidence="5 8" id="KW-0418">Kinase</keyword>
<evidence type="ECO:0000256" key="2">
    <source>
        <dbReference type="ARBA" id="ARBA00004236"/>
    </source>
</evidence>
<dbReference type="PANTHER" id="PTHR43102:SF2">
    <property type="entry name" value="GAF DOMAIN-CONTAINING PROTEIN"/>
    <property type="match status" value="1"/>
</dbReference>
<keyword evidence="9" id="KW-1185">Reference proteome</keyword>
<name>A0A931CH30_9ACTN</name>
<dbReference type="SMART" id="SM00388">
    <property type="entry name" value="HisKA"/>
    <property type="match status" value="1"/>
</dbReference>
<dbReference type="InterPro" id="IPR003594">
    <property type="entry name" value="HATPase_dom"/>
</dbReference>
<dbReference type="PRINTS" id="PR00344">
    <property type="entry name" value="BCTRLSENSOR"/>
</dbReference>
<evidence type="ECO:0000256" key="6">
    <source>
        <dbReference type="ARBA" id="ARBA00023012"/>
    </source>
</evidence>
<dbReference type="InterPro" id="IPR004358">
    <property type="entry name" value="Sig_transdc_His_kin-like_C"/>
</dbReference>
<dbReference type="Proteomes" id="UP000598146">
    <property type="component" value="Unassembled WGS sequence"/>
</dbReference>
<dbReference type="InterPro" id="IPR003018">
    <property type="entry name" value="GAF"/>
</dbReference>
<keyword evidence="4" id="KW-0597">Phosphoprotein</keyword>
<keyword evidence="6" id="KW-0902">Two-component regulatory system</keyword>
<dbReference type="Gene3D" id="3.30.565.10">
    <property type="entry name" value="Histidine kinase-like ATPase, C-terminal domain"/>
    <property type="match status" value="1"/>
</dbReference>
<dbReference type="InterPro" id="IPR036890">
    <property type="entry name" value="HATPase_C_sf"/>
</dbReference>
<reference evidence="8" key="1">
    <citation type="submission" date="2020-11" db="EMBL/GenBank/DDBJ databases">
        <title>Isolation and identification of active actinomycetes.</title>
        <authorList>
            <person name="Sun X."/>
        </authorList>
    </citation>
    <scope>NUCLEOTIDE SEQUENCE</scope>
    <source>
        <strain evidence="8">NEAU-A11</strain>
    </source>
</reference>
<comment type="catalytic activity">
    <reaction evidence="1">
        <text>ATP + protein L-histidine = ADP + protein N-phospho-L-histidine.</text>
        <dbReference type="EC" id="2.7.13.3"/>
    </reaction>
</comment>
<dbReference type="InterPro" id="IPR005467">
    <property type="entry name" value="His_kinase_dom"/>
</dbReference>
<comment type="caution">
    <text evidence="8">The sequence shown here is derived from an EMBL/GenBank/DDBJ whole genome shotgun (WGS) entry which is preliminary data.</text>
</comment>
<dbReference type="GO" id="GO:0005886">
    <property type="term" value="C:plasma membrane"/>
    <property type="evidence" value="ECO:0007669"/>
    <property type="project" value="UniProtKB-SubCell"/>
</dbReference>
<dbReference type="CDD" id="cd00075">
    <property type="entry name" value="HATPase"/>
    <property type="match status" value="1"/>
</dbReference>
<dbReference type="GO" id="GO:0000155">
    <property type="term" value="F:phosphorelay sensor kinase activity"/>
    <property type="evidence" value="ECO:0007669"/>
    <property type="project" value="InterPro"/>
</dbReference>
<evidence type="ECO:0000256" key="5">
    <source>
        <dbReference type="ARBA" id="ARBA00022777"/>
    </source>
</evidence>
<dbReference type="Gene3D" id="1.10.287.130">
    <property type="match status" value="1"/>
</dbReference>
<protein>
    <recommendedName>
        <fullName evidence="3">histidine kinase</fullName>
        <ecNumber evidence="3">2.7.13.3</ecNumber>
    </recommendedName>
</protein>
<evidence type="ECO:0000256" key="3">
    <source>
        <dbReference type="ARBA" id="ARBA00012438"/>
    </source>
</evidence>
<proteinExistence type="predicted"/>
<evidence type="ECO:0000256" key="1">
    <source>
        <dbReference type="ARBA" id="ARBA00000085"/>
    </source>
</evidence>
<dbReference type="EC" id="2.7.13.3" evidence="3"/>
<accession>A0A931CH30</accession>
<dbReference type="SUPFAM" id="SSF55781">
    <property type="entry name" value="GAF domain-like"/>
    <property type="match status" value="1"/>
</dbReference>
<comment type="subcellular location">
    <subcellularLocation>
        <location evidence="2">Cell membrane</location>
    </subcellularLocation>
</comment>
<dbReference type="AlphaFoldDB" id="A0A931CH30"/>
<dbReference type="CDD" id="cd00082">
    <property type="entry name" value="HisKA"/>
    <property type="match status" value="1"/>
</dbReference>
<dbReference type="Pfam" id="PF00512">
    <property type="entry name" value="HisKA"/>
    <property type="match status" value="1"/>
</dbReference>
<dbReference type="SUPFAM" id="SSF47384">
    <property type="entry name" value="Homodimeric domain of signal transducing histidine kinase"/>
    <property type="match status" value="1"/>
</dbReference>
<dbReference type="EMBL" id="JADQTO010000025">
    <property type="protein sequence ID" value="MBG0567143.1"/>
    <property type="molecule type" value="Genomic_DNA"/>
</dbReference>
<dbReference type="Gene3D" id="3.30.450.40">
    <property type="match status" value="1"/>
</dbReference>
<dbReference type="InterPro" id="IPR003661">
    <property type="entry name" value="HisK_dim/P_dom"/>
</dbReference>
<dbReference type="SUPFAM" id="SSF55874">
    <property type="entry name" value="ATPase domain of HSP90 chaperone/DNA topoisomerase II/histidine kinase"/>
    <property type="match status" value="1"/>
</dbReference>
<evidence type="ECO:0000313" key="9">
    <source>
        <dbReference type="Proteomes" id="UP000598146"/>
    </source>
</evidence>
<dbReference type="InterPro" id="IPR029016">
    <property type="entry name" value="GAF-like_dom_sf"/>
</dbReference>
<dbReference type="Pfam" id="PF02518">
    <property type="entry name" value="HATPase_c"/>
    <property type="match status" value="1"/>
</dbReference>
<dbReference type="Pfam" id="PF01590">
    <property type="entry name" value="GAF"/>
    <property type="match status" value="1"/>
</dbReference>
<gene>
    <name evidence="8" type="ORF">I4J89_37420</name>
</gene>
<dbReference type="PANTHER" id="PTHR43102">
    <property type="entry name" value="SLR1143 PROTEIN"/>
    <property type="match status" value="1"/>
</dbReference>
<feature type="domain" description="Histidine kinase" evidence="7">
    <location>
        <begin position="197"/>
        <end position="410"/>
    </location>
</feature>
<evidence type="ECO:0000259" key="7">
    <source>
        <dbReference type="PROSITE" id="PS50109"/>
    </source>
</evidence>